<gene>
    <name evidence="2" type="ORF">BpHYR1_043392</name>
</gene>
<evidence type="ECO:0000256" key="1">
    <source>
        <dbReference type="SAM" id="Phobius"/>
    </source>
</evidence>
<keyword evidence="1" id="KW-1133">Transmembrane helix</keyword>
<organism evidence="2 3">
    <name type="scientific">Brachionus plicatilis</name>
    <name type="common">Marine rotifer</name>
    <name type="synonym">Brachionus muelleri</name>
    <dbReference type="NCBI Taxonomy" id="10195"/>
    <lineage>
        <taxon>Eukaryota</taxon>
        <taxon>Metazoa</taxon>
        <taxon>Spiralia</taxon>
        <taxon>Gnathifera</taxon>
        <taxon>Rotifera</taxon>
        <taxon>Eurotatoria</taxon>
        <taxon>Monogononta</taxon>
        <taxon>Pseudotrocha</taxon>
        <taxon>Ploima</taxon>
        <taxon>Brachionidae</taxon>
        <taxon>Brachionus</taxon>
    </lineage>
</organism>
<dbReference type="EMBL" id="REGN01003175">
    <property type="protein sequence ID" value="RNA24056.1"/>
    <property type="molecule type" value="Genomic_DNA"/>
</dbReference>
<protein>
    <submittedName>
        <fullName evidence="2">Cytochrome c oxidase subunit NDUFA4</fullName>
    </submittedName>
</protein>
<accession>A0A3M7RKH1</accession>
<keyword evidence="1" id="KW-0812">Transmembrane</keyword>
<keyword evidence="3" id="KW-1185">Reference proteome</keyword>
<dbReference type="OrthoDB" id="5511684at2759"/>
<evidence type="ECO:0000313" key="2">
    <source>
        <dbReference type="EMBL" id="RNA24056.1"/>
    </source>
</evidence>
<dbReference type="InterPro" id="IPR010530">
    <property type="entry name" value="B12D"/>
</dbReference>
<comment type="caution">
    <text evidence="2">The sequence shown here is derived from an EMBL/GenBank/DDBJ whole genome shotgun (WGS) entry which is preliminary data.</text>
</comment>
<dbReference type="AlphaFoldDB" id="A0A3M7RKH1"/>
<dbReference type="PANTHER" id="PTHR14256">
    <property type="entry name" value="NADH-UBIQUINONE OXIDOREDUCTASE MLRQ SUBUNIT"/>
    <property type="match status" value="1"/>
</dbReference>
<dbReference type="STRING" id="10195.A0A3M7RKH1"/>
<sequence length="94" mass="10805">MQLGKLFQVTVGKQIKKNYALLPIVMCSAFGIGLSSFAIIRTLMKSPDVSINRRSNPRPYEKYMNEDGVPIQYKYFSTLDYAKLPRSERPKINE</sequence>
<dbReference type="Pfam" id="PF06522">
    <property type="entry name" value="B12D"/>
    <property type="match status" value="1"/>
</dbReference>
<feature type="transmembrane region" description="Helical" evidence="1">
    <location>
        <begin position="20"/>
        <end position="44"/>
    </location>
</feature>
<name>A0A3M7RKH1_BRAPC</name>
<evidence type="ECO:0000313" key="3">
    <source>
        <dbReference type="Proteomes" id="UP000276133"/>
    </source>
</evidence>
<dbReference type="PANTHER" id="PTHR14256:SF1">
    <property type="entry name" value="GEO09626P1"/>
    <property type="match status" value="1"/>
</dbReference>
<dbReference type="Proteomes" id="UP000276133">
    <property type="component" value="Unassembled WGS sequence"/>
</dbReference>
<reference evidence="2 3" key="1">
    <citation type="journal article" date="2018" name="Sci. Rep.">
        <title>Genomic signatures of local adaptation to the degree of environmental predictability in rotifers.</title>
        <authorList>
            <person name="Franch-Gras L."/>
            <person name="Hahn C."/>
            <person name="Garcia-Roger E.M."/>
            <person name="Carmona M.J."/>
            <person name="Serra M."/>
            <person name="Gomez A."/>
        </authorList>
    </citation>
    <scope>NUCLEOTIDE SEQUENCE [LARGE SCALE GENOMIC DNA]</scope>
    <source>
        <strain evidence="2">HYR1</strain>
    </source>
</reference>
<proteinExistence type="predicted"/>
<keyword evidence="1" id="KW-0472">Membrane</keyword>